<dbReference type="EMBL" id="BK014892">
    <property type="protein sequence ID" value="DAD80955.1"/>
    <property type="molecule type" value="Genomic_DNA"/>
</dbReference>
<reference evidence="1" key="1">
    <citation type="journal article" date="2021" name="Proc. Natl. Acad. Sci. U.S.A.">
        <title>A Catalog of Tens of Thousands of Viruses from Human Metagenomes Reveals Hidden Associations with Chronic Diseases.</title>
        <authorList>
            <person name="Tisza M.J."/>
            <person name="Buck C.B."/>
        </authorList>
    </citation>
    <scope>NUCLEOTIDE SEQUENCE</scope>
    <source>
        <strain evidence="1">Ct9P15</strain>
    </source>
</reference>
<protein>
    <submittedName>
        <fullName evidence="1">Uncharacterized protein</fullName>
    </submittedName>
</protein>
<organism evidence="1">
    <name type="scientific">Podoviridae sp. ct9P15</name>
    <dbReference type="NCBI Taxonomy" id="2826543"/>
    <lineage>
        <taxon>Viruses</taxon>
        <taxon>Duplodnaviria</taxon>
        <taxon>Heunggongvirae</taxon>
        <taxon>Uroviricota</taxon>
        <taxon>Caudoviricetes</taxon>
    </lineage>
</organism>
<accession>A0A8S5MGA7</accession>
<proteinExistence type="predicted"/>
<sequence>MALPWFFRKLFGDTGNNGKLVDDVIPDTVVKTSGLTAVANGLIPKSGNAGTLTTSEAIATASTVNDKSARSMNLASGGSLTVANGSANMAWITVVALNGSATITLGSAWAWSGSSPTLAKGLVTLAWYGTFGVANFQKFGE</sequence>
<name>A0A8S5MGA7_9CAUD</name>
<evidence type="ECO:0000313" key="1">
    <source>
        <dbReference type="EMBL" id="DAD80955.1"/>
    </source>
</evidence>